<keyword evidence="1 2" id="KW-0238">DNA-binding</keyword>
<dbReference type="eggNOG" id="ENOG502SAHY">
    <property type="taxonomic scope" value="Eukaryota"/>
</dbReference>
<dbReference type="Gene3D" id="2.60.40.1390">
    <property type="entry name" value="NDT80 DNA-binding domain"/>
    <property type="match status" value="1"/>
</dbReference>
<evidence type="ECO:0000259" key="4">
    <source>
        <dbReference type="PROSITE" id="PS51517"/>
    </source>
</evidence>
<dbReference type="HOGENOM" id="CLU_019472_2_0_1"/>
<comment type="caution">
    <text evidence="5">The sequence shown here is derived from an EMBL/GenBank/DDBJ whole genome shotgun (WGS) entry which is preliminary data.</text>
</comment>
<dbReference type="GO" id="GO:0051321">
    <property type="term" value="P:meiotic cell cycle"/>
    <property type="evidence" value="ECO:0007669"/>
    <property type="project" value="TreeGrafter"/>
</dbReference>
<dbReference type="STRING" id="1284197.S8BCJ3"/>
<dbReference type="SUPFAM" id="SSF49417">
    <property type="entry name" value="p53-like transcription factors"/>
    <property type="match status" value="1"/>
</dbReference>
<dbReference type="OrthoDB" id="4117572at2759"/>
<feature type="compositionally biased region" description="Polar residues" evidence="3">
    <location>
        <begin position="85"/>
        <end position="96"/>
    </location>
</feature>
<evidence type="ECO:0000256" key="3">
    <source>
        <dbReference type="SAM" id="MobiDB-lite"/>
    </source>
</evidence>
<dbReference type="PANTHER" id="PTHR35144">
    <property type="entry name" value="MEIOSIS-SPECIFIC TRANSCRIPTION FACTOR NDT80"/>
    <property type="match status" value="1"/>
</dbReference>
<feature type="domain" description="NDT80" evidence="4">
    <location>
        <begin position="110"/>
        <end position="401"/>
    </location>
</feature>
<dbReference type="InterPro" id="IPR024061">
    <property type="entry name" value="NDT80_DNA-bd_dom"/>
</dbReference>
<feature type="compositionally biased region" description="Polar residues" evidence="3">
    <location>
        <begin position="618"/>
        <end position="629"/>
    </location>
</feature>
<feature type="DNA-binding region" description="NDT80" evidence="2">
    <location>
        <begin position="110"/>
        <end position="401"/>
    </location>
</feature>
<organism evidence="5 6">
    <name type="scientific">Dactylellina haptotyla (strain CBS 200.50)</name>
    <name type="common">Nematode-trapping fungus</name>
    <name type="synonym">Monacrosporium haptotylum</name>
    <dbReference type="NCBI Taxonomy" id="1284197"/>
    <lineage>
        <taxon>Eukaryota</taxon>
        <taxon>Fungi</taxon>
        <taxon>Dikarya</taxon>
        <taxon>Ascomycota</taxon>
        <taxon>Pezizomycotina</taxon>
        <taxon>Orbiliomycetes</taxon>
        <taxon>Orbiliales</taxon>
        <taxon>Orbiliaceae</taxon>
        <taxon>Dactylellina</taxon>
    </lineage>
</organism>
<reference evidence="5 6" key="1">
    <citation type="journal article" date="2013" name="PLoS Genet.">
        <title>Genomic mechanisms accounting for the adaptation to parasitism in nematode-trapping fungi.</title>
        <authorList>
            <person name="Meerupati T."/>
            <person name="Andersson K.M."/>
            <person name="Friman E."/>
            <person name="Kumar D."/>
            <person name="Tunlid A."/>
            <person name="Ahren D."/>
        </authorList>
    </citation>
    <scope>NUCLEOTIDE SEQUENCE [LARGE SCALE GENOMIC DNA]</scope>
    <source>
        <strain evidence="5 6">CBS 200.50</strain>
    </source>
</reference>
<dbReference type="GO" id="GO:0045944">
    <property type="term" value="P:positive regulation of transcription by RNA polymerase II"/>
    <property type="evidence" value="ECO:0007669"/>
    <property type="project" value="TreeGrafter"/>
</dbReference>
<dbReference type="InterPro" id="IPR008967">
    <property type="entry name" value="p53-like_TF_DNA-bd_sf"/>
</dbReference>
<feature type="region of interest" description="Disordered" evidence="3">
    <location>
        <begin position="262"/>
        <end position="295"/>
    </location>
</feature>
<feature type="region of interest" description="Disordered" evidence="3">
    <location>
        <begin position="28"/>
        <end position="125"/>
    </location>
</feature>
<evidence type="ECO:0000256" key="1">
    <source>
        <dbReference type="ARBA" id="ARBA00023125"/>
    </source>
</evidence>
<feature type="region of interest" description="Disordered" evidence="3">
    <location>
        <begin position="616"/>
        <end position="641"/>
    </location>
</feature>
<dbReference type="OMA" id="CTGQITL"/>
<name>S8BCJ3_DACHA</name>
<accession>S8BCJ3</accession>
<dbReference type="InterPro" id="IPR052605">
    <property type="entry name" value="Fungal_trans_regulator"/>
</dbReference>
<feature type="compositionally biased region" description="Polar residues" evidence="3">
    <location>
        <begin position="38"/>
        <end position="50"/>
    </location>
</feature>
<dbReference type="Pfam" id="PF05224">
    <property type="entry name" value="NDT80_PhoG"/>
    <property type="match status" value="1"/>
</dbReference>
<dbReference type="GO" id="GO:0000228">
    <property type="term" value="C:nuclear chromosome"/>
    <property type="evidence" value="ECO:0007669"/>
    <property type="project" value="TreeGrafter"/>
</dbReference>
<evidence type="ECO:0000256" key="2">
    <source>
        <dbReference type="PROSITE-ProRule" id="PRU00850"/>
    </source>
</evidence>
<dbReference type="GO" id="GO:0003677">
    <property type="term" value="F:DNA binding"/>
    <property type="evidence" value="ECO:0007669"/>
    <property type="project" value="UniProtKB-KW"/>
</dbReference>
<dbReference type="InterPro" id="IPR037141">
    <property type="entry name" value="NDT80_DNA-bd_dom_sf"/>
</dbReference>
<gene>
    <name evidence="5" type="ORF">H072_9552</name>
</gene>
<dbReference type="GO" id="GO:0003700">
    <property type="term" value="F:DNA-binding transcription factor activity"/>
    <property type="evidence" value="ECO:0007669"/>
    <property type="project" value="UniProtKB-UniRule"/>
</dbReference>
<feature type="compositionally biased region" description="Low complexity" evidence="3">
    <location>
        <begin position="262"/>
        <end position="277"/>
    </location>
</feature>
<dbReference type="AlphaFoldDB" id="S8BCJ3"/>
<evidence type="ECO:0000313" key="5">
    <source>
        <dbReference type="EMBL" id="EPS36913.1"/>
    </source>
</evidence>
<reference evidence="6" key="2">
    <citation type="submission" date="2013-04" db="EMBL/GenBank/DDBJ databases">
        <title>Genomic mechanisms accounting for the adaptation to parasitism in nematode-trapping fungi.</title>
        <authorList>
            <person name="Ahren D.G."/>
        </authorList>
    </citation>
    <scope>NUCLEOTIDE SEQUENCE [LARGE SCALE GENOMIC DNA]</scope>
    <source>
        <strain evidence="6">CBS 200.50</strain>
    </source>
</reference>
<dbReference type="EMBL" id="AQGS01000814">
    <property type="protein sequence ID" value="EPS36913.1"/>
    <property type="molecule type" value="Genomic_DNA"/>
</dbReference>
<dbReference type="PANTHER" id="PTHR35144:SF1">
    <property type="entry name" value="PROTEIN PACG"/>
    <property type="match status" value="1"/>
</dbReference>
<proteinExistence type="predicted"/>
<protein>
    <recommendedName>
        <fullName evidence="4">NDT80 domain-containing protein</fullName>
    </recommendedName>
</protein>
<sequence>MTMADFDSLFADNLRDFQPVMMQTHYTARDNIGRARSSGGNMDRTGSGSPNPFHPSLTPPLPRSSIKSQHRASSTHSHRRQRSSGAASTVNLTGQDPFSEISMNEIWGDQNGSPNGSPGPADAIPLQSDQLLSFRTFHRNNVIMLDNMGNPINMNMAAQLHGMFFLAESPWDANGGPALAGSANTPKELTCYRRNLFQVSGSIALPTISEVLVGDGDSEITMDSMSSAQRRMIHSLEASISGIENVEHSPVKIITVPWKNAATAPASQTPQQQPAASNDEYPPTANNSGRPFEKEPAPLFFNYPPAYYANPNGIPPEEDDGDLFKWQLNWKRLQFRSATANNGRRKDLQQHFLVKLSIYATLFPQDGGVPNEKLDKVLLCEAFSNAIIVRGRSPRNFSSRNDIPLTGSAIVSSRHTHNSTVNAQIMASAAKKARHMSTGSNEEDSKHDIIYQTDISPQYSSDYLLDHSTSMPHLPTDLNFSGDIYGPQTNWMDPTGSLPLLHSQAALMQSQFFDPSGSYTNLSDPGASRVNLTGLMYGDEFTPPSTQAMFSNQSTPITTMGSSMPPPSMTHRSTVGIQPRVTTAQSPSMDLLYEYFPIGLDDYMPPVEVVYRPHNAHHQTQLPPSNTSTRSKRLFSETPFE</sequence>
<keyword evidence="6" id="KW-1185">Reference proteome</keyword>
<evidence type="ECO:0000313" key="6">
    <source>
        <dbReference type="Proteomes" id="UP000015100"/>
    </source>
</evidence>
<dbReference type="PROSITE" id="PS51517">
    <property type="entry name" value="NDT80"/>
    <property type="match status" value="1"/>
</dbReference>
<dbReference type="Proteomes" id="UP000015100">
    <property type="component" value="Unassembled WGS sequence"/>
</dbReference>